<dbReference type="Proteomes" id="UP000198211">
    <property type="component" value="Unassembled WGS sequence"/>
</dbReference>
<dbReference type="OrthoDB" id="88973at2759"/>
<accession>A0A225WUX1</accession>
<evidence type="ECO:0000259" key="1">
    <source>
        <dbReference type="Pfam" id="PF03184"/>
    </source>
</evidence>
<organism evidence="2 3">
    <name type="scientific">Phytophthora megakarya</name>
    <dbReference type="NCBI Taxonomy" id="4795"/>
    <lineage>
        <taxon>Eukaryota</taxon>
        <taxon>Sar</taxon>
        <taxon>Stramenopiles</taxon>
        <taxon>Oomycota</taxon>
        <taxon>Peronosporomycetes</taxon>
        <taxon>Peronosporales</taxon>
        <taxon>Peronosporaceae</taxon>
        <taxon>Phytophthora</taxon>
    </lineage>
</organism>
<dbReference type="AlphaFoldDB" id="A0A225WUX1"/>
<dbReference type="InterPro" id="IPR004875">
    <property type="entry name" value="DDE_SF_endonuclease_dom"/>
</dbReference>
<keyword evidence="3" id="KW-1185">Reference proteome</keyword>
<dbReference type="Pfam" id="PF03184">
    <property type="entry name" value="DDE_1"/>
    <property type="match status" value="1"/>
</dbReference>
<protein>
    <recommendedName>
        <fullName evidence="1">DDE-1 domain-containing protein</fullName>
    </recommendedName>
</protein>
<name>A0A225WUX1_9STRA</name>
<feature type="domain" description="DDE-1" evidence="1">
    <location>
        <begin position="39"/>
        <end position="124"/>
    </location>
</feature>
<evidence type="ECO:0000313" key="3">
    <source>
        <dbReference type="Proteomes" id="UP000198211"/>
    </source>
</evidence>
<gene>
    <name evidence="2" type="ORF">PHMEG_0003979</name>
</gene>
<proteinExistence type="predicted"/>
<dbReference type="STRING" id="4795.A0A225WUX1"/>
<comment type="caution">
    <text evidence="2">The sequence shown here is derived from an EMBL/GenBank/DDBJ whole genome shotgun (WGS) entry which is preliminary data.</text>
</comment>
<reference evidence="3" key="1">
    <citation type="submission" date="2017-03" db="EMBL/GenBank/DDBJ databases">
        <title>Phytopthora megakarya and P. palmivora, two closely related causual agents of cacao black pod achieved similar genome size and gene model numbers by different mechanisms.</title>
        <authorList>
            <person name="Ali S."/>
            <person name="Shao J."/>
            <person name="Larry D.J."/>
            <person name="Kronmiller B."/>
            <person name="Shen D."/>
            <person name="Strem M.D."/>
            <person name="Melnick R.L."/>
            <person name="Guiltinan M.J."/>
            <person name="Tyler B.M."/>
            <person name="Meinhardt L.W."/>
            <person name="Bailey B.A."/>
        </authorList>
    </citation>
    <scope>NUCLEOTIDE SEQUENCE [LARGE SCALE GENOMIC DNA]</scope>
    <source>
        <strain evidence="3">zdho120</strain>
    </source>
</reference>
<sequence>MNQTGVCIDIPGTLTVDYVGTCNIDVIQGTSANGSQCIVFLCASATGIKYPPFIVFSGRPGGKVWAEVCSKTVGFPQYVHAGQRKAWTHHDHMVAWFDEVWAPRVDGCKLLILDSLKVHKMQDIKDDFKKKCHTQGHTSPA</sequence>
<dbReference type="EMBL" id="NBNE01000221">
    <property type="protein sequence ID" value="OWZ21474.1"/>
    <property type="molecule type" value="Genomic_DNA"/>
</dbReference>
<evidence type="ECO:0000313" key="2">
    <source>
        <dbReference type="EMBL" id="OWZ21474.1"/>
    </source>
</evidence>
<dbReference type="GO" id="GO:0003676">
    <property type="term" value="F:nucleic acid binding"/>
    <property type="evidence" value="ECO:0007669"/>
    <property type="project" value="InterPro"/>
</dbReference>